<evidence type="ECO:0000313" key="1">
    <source>
        <dbReference type="EMBL" id="PDT48601.1"/>
    </source>
</evidence>
<protein>
    <submittedName>
        <fullName evidence="1">Uncharacterized protein</fullName>
    </submittedName>
</protein>
<evidence type="ECO:0000313" key="2">
    <source>
        <dbReference type="Proteomes" id="UP000220353"/>
    </source>
</evidence>
<organism evidence="1 2">
    <name type="scientific">Rhizobium fredii</name>
    <name type="common">Sinorhizobium fredii</name>
    <dbReference type="NCBI Taxonomy" id="380"/>
    <lineage>
        <taxon>Bacteria</taxon>
        <taxon>Pseudomonadati</taxon>
        <taxon>Pseudomonadota</taxon>
        <taxon>Alphaproteobacteria</taxon>
        <taxon>Hyphomicrobiales</taxon>
        <taxon>Rhizobiaceae</taxon>
        <taxon>Sinorhizobium/Ensifer group</taxon>
        <taxon>Sinorhizobium</taxon>
    </lineage>
</organism>
<dbReference type="RefSeq" id="WP_097586781.1">
    <property type="nucleotide sequence ID" value="NZ_NWTC01000005.1"/>
</dbReference>
<reference evidence="1 2" key="1">
    <citation type="submission" date="2017-09" db="EMBL/GenBank/DDBJ databases">
        <title>Comparative genomics of rhizobia isolated from Phaseolus vulgaris in China.</title>
        <authorList>
            <person name="Tong W."/>
        </authorList>
    </citation>
    <scope>NUCLEOTIDE SEQUENCE [LARGE SCALE GENOMIC DNA]</scope>
    <source>
        <strain evidence="1 2">PCH1</strain>
    </source>
</reference>
<comment type="caution">
    <text evidence="1">The sequence shown here is derived from an EMBL/GenBank/DDBJ whole genome shotgun (WGS) entry which is preliminary data.</text>
</comment>
<dbReference type="AlphaFoldDB" id="A0A2A6M1F5"/>
<accession>A0A2A6M1F5</accession>
<gene>
    <name evidence="1" type="ORF">CO661_09090</name>
</gene>
<name>A0A2A6M1F5_RHIFR</name>
<dbReference type="Proteomes" id="UP000220353">
    <property type="component" value="Unassembled WGS sequence"/>
</dbReference>
<proteinExistence type="predicted"/>
<sequence length="319" mass="36555">MLPATDQERLDVRDYFASQAPDLKITFLQKVYSETVLGHRHDVWDIHTDKDRWWVITNPTNLYSQDQFPNMDLAVTFHLGLCLRIPVSEPRRLNARRILPFGETFKQIADCTAALSRADTVADFQAVGMRSRETLLTFIGAAQDWVQWECNDRPMRADFRGWVEVIFAEALPGREQKERRHLFKTLLIEAWTFANWLTHARAATWHDAEACISTVEHVLGLGVSLVIRFHRHVPEACPECGSRSLAPEEGRNTIDPDVVWERPVCGDCGWTGKPMPVDVEPLDEEDALALIERVGGNETDECVIMERPLRRIRKPTDVE</sequence>
<dbReference type="EMBL" id="NWTC01000005">
    <property type="protein sequence ID" value="PDT48601.1"/>
    <property type="molecule type" value="Genomic_DNA"/>
</dbReference>